<dbReference type="AlphaFoldDB" id="W1N2M4"/>
<dbReference type="InterPro" id="IPR036388">
    <property type="entry name" value="WH-like_DNA-bd_sf"/>
</dbReference>
<dbReference type="SUPFAM" id="SSF53850">
    <property type="entry name" value="Periplasmic binding protein-like II"/>
    <property type="match status" value="1"/>
</dbReference>
<dbReference type="GO" id="GO:0003700">
    <property type="term" value="F:DNA-binding transcription factor activity"/>
    <property type="evidence" value="ECO:0007669"/>
    <property type="project" value="InterPro"/>
</dbReference>
<dbReference type="Gene3D" id="3.40.190.10">
    <property type="entry name" value="Periplasmic binding protein-like II"/>
    <property type="match status" value="2"/>
</dbReference>
<evidence type="ECO:0000313" key="7">
    <source>
        <dbReference type="Proteomes" id="UP000019113"/>
    </source>
</evidence>
<dbReference type="InterPro" id="IPR036390">
    <property type="entry name" value="WH_DNA-bd_sf"/>
</dbReference>
<evidence type="ECO:0000313" key="6">
    <source>
        <dbReference type="EMBL" id="ERL49230.1"/>
    </source>
</evidence>
<dbReference type="NCBIfam" id="TIGR03298">
    <property type="entry name" value="argP"/>
    <property type="match status" value="1"/>
</dbReference>
<name>W1N2M4_9GAMM</name>
<gene>
    <name evidence="6" type="ORF">BJB45_07070</name>
</gene>
<protein>
    <recommendedName>
        <fullName evidence="5">HTH lysR-type domain-containing protein</fullName>
    </recommendedName>
</protein>
<comment type="similarity">
    <text evidence="1">Belongs to the LysR transcriptional regulatory family.</text>
</comment>
<dbReference type="InterPro" id="IPR005119">
    <property type="entry name" value="LysR_subst-bd"/>
</dbReference>
<keyword evidence="4" id="KW-0804">Transcription</keyword>
<dbReference type="Proteomes" id="UP000019113">
    <property type="component" value="Unassembled WGS sequence"/>
</dbReference>
<keyword evidence="7" id="KW-1185">Reference proteome</keyword>
<dbReference type="PROSITE" id="PS50931">
    <property type="entry name" value="HTH_LYSR"/>
    <property type="match status" value="1"/>
</dbReference>
<dbReference type="NCBIfam" id="NF002964">
    <property type="entry name" value="PRK03635.1"/>
    <property type="match status" value="1"/>
</dbReference>
<comment type="caution">
    <text evidence="6">The sequence shown here is derived from an EMBL/GenBank/DDBJ whole genome shotgun (WGS) entry which is preliminary data.</text>
</comment>
<dbReference type="Gene3D" id="1.10.10.10">
    <property type="entry name" value="Winged helix-like DNA-binding domain superfamily/Winged helix DNA-binding domain"/>
    <property type="match status" value="1"/>
</dbReference>
<dbReference type="eggNOG" id="COG0583">
    <property type="taxonomic scope" value="Bacteria"/>
</dbReference>
<dbReference type="Pfam" id="PF00126">
    <property type="entry name" value="HTH_1"/>
    <property type="match status" value="1"/>
</dbReference>
<evidence type="ECO:0000256" key="1">
    <source>
        <dbReference type="ARBA" id="ARBA00009437"/>
    </source>
</evidence>
<dbReference type="SUPFAM" id="SSF46785">
    <property type="entry name" value="Winged helix' DNA-binding domain"/>
    <property type="match status" value="1"/>
</dbReference>
<dbReference type="KEGG" id="hhu:AR456_08385"/>
<dbReference type="GO" id="GO:0003677">
    <property type="term" value="F:DNA binding"/>
    <property type="evidence" value="ECO:0007669"/>
    <property type="project" value="UniProtKB-KW"/>
</dbReference>
<keyword evidence="3" id="KW-0238">DNA-binding</keyword>
<dbReference type="Pfam" id="PF03466">
    <property type="entry name" value="LysR_substrate"/>
    <property type="match status" value="1"/>
</dbReference>
<dbReference type="EMBL" id="AVBC01000055">
    <property type="protein sequence ID" value="ERL49230.1"/>
    <property type="molecule type" value="Genomic_DNA"/>
</dbReference>
<reference evidence="6 7" key="1">
    <citation type="submission" date="2013-08" db="EMBL/GenBank/DDBJ databases">
        <title>draft genome of Halomonas huanghegensis, strain BJGMM-B45T.</title>
        <authorList>
            <person name="Miao C."/>
            <person name="Wan Y."/>
            <person name="Jin W."/>
        </authorList>
    </citation>
    <scope>NUCLEOTIDE SEQUENCE [LARGE SCALE GENOMIC DNA]</scope>
    <source>
        <strain evidence="6 7">BJGMM-B45</strain>
    </source>
</reference>
<feature type="domain" description="HTH lysR-type" evidence="5">
    <location>
        <begin position="2"/>
        <end position="58"/>
    </location>
</feature>
<dbReference type="NCBIfam" id="NF009888">
    <property type="entry name" value="PRK13348.1"/>
    <property type="match status" value="1"/>
</dbReference>
<dbReference type="PANTHER" id="PTHR30579:SF2">
    <property type="entry name" value="HTH-TYPE TRANSCRIPTIONAL REGULATOR ARGP"/>
    <property type="match status" value="1"/>
</dbReference>
<evidence type="ECO:0000256" key="4">
    <source>
        <dbReference type="ARBA" id="ARBA00023163"/>
    </source>
</evidence>
<dbReference type="OrthoDB" id="3252676at2"/>
<evidence type="ECO:0000256" key="2">
    <source>
        <dbReference type="ARBA" id="ARBA00023015"/>
    </source>
</evidence>
<dbReference type="PANTHER" id="PTHR30579">
    <property type="entry name" value="TRANSCRIPTIONAL REGULATOR"/>
    <property type="match status" value="1"/>
</dbReference>
<proteinExistence type="inferred from homology"/>
<dbReference type="PATRIC" id="fig|1178482.3.peg.4006"/>
<evidence type="ECO:0000259" key="5">
    <source>
        <dbReference type="PROSITE" id="PS50931"/>
    </source>
</evidence>
<keyword evidence="2" id="KW-0805">Transcription regulation</keyword>
<dbReference type="InterPro" id="IPR050176">
    <property type="entry name" value="LTTR"/>
</dbReference>
<sequence length="296" mass="33291">MLDYKLLEALGAVMHHQGFERAARHLGLTQSAVSQRIKLLEARLGQPVLVRGNVPEATDLGRRLLNHVQQVQLLEEELTTSLPQFAGTERHLRVAINADSISTWWPEAMGTFMRDHPMTLDLVIEDQDVGLQRMRHGEVAACLCASQQPVQGTRVVALGKMRYRSLAHPEFVKRYLPDGPTAKDLARSPAIVFDLNDQLQHRCLAEFGIAGPFPHHFCASTEGFIQLVRAGIGWGMMPELQVANLIETGELVDLVPGYYLDVPLYWHYWRLGGESLDALARHLEREARRVLVQDDV</sequence>
<organism evidence="6 7">
    <name type="scientific">Halomonas huangheensis</name>
    <dbReference type="NCBI Taxonomy" id="1178482"/>
    <lineage>
        <taxon>Bacteria</taxon>
        <taxon>Pseudomonadati</taxon>
        <taxon>Pseudomonadota</taxon>
        <taxon>Gammaproteobacteria</taxon>
        <taxon>Oceanospirillales</taxon>
        <taxon>Halomonadaceae</taxon>
        <taxon>Halomonas</taxon>
    </lineage>
</organism>
<accession>W1N2M4</accession>
<dbReference type="RefSeq" id="WP_021820976.1">
    <property type="nucleotide sequence ID" value="NZ_AVBC01000055.1"/>
</dbReference>
<evidence type="ECO:0000256" key="3">
    <source>
        <dbReference type="ARBA" id="ARBA00023125"/>
    </source>
</evidence>
<dbReference type="InterPro" id="IPR017685">
    <property type="entry name" value="ArgP"/>
</dbReference>
<dbReference type="InterPro" id="IPR000847">
    <property type="entry name" value="LysR_HTH_N"/>
</dbReference>
<dbReference type="PRINTS" id="PR00039">
    <property type="entry name" value="HTHLYSR"/>
</dbReference>